<keyword evidence="2" id="KW-0472">Membrane</keyword>
<protein>
    <submittedName>
        <fullName evidence="3">Uncharacterized protein</fullName>
    </submittedName>
</protein>
<dbReference type="Proteomes" id="UP001430356">
    <property type="component" value="Unassembled WGS sequence"/>
</dbReference>
<evidence type="ECO:0000313" key="3">
    <source>
        <dbReference type="EMBL" id="KAK7199909.1"/>
    </source>
</evidence>
<feature type="compositionally biased region" description="Basic and acidic residues" evidence="1">
    <location>
        <begin position="357"/>
        <end position="377"/>
    </location>
</feature>
<dbReference type="EMBL" id="JAECZO010000002">
    <property type="protein sequence ID" value="KAK7199909.1"/>
    <property type="molecule type" value="Genomic_DNA"/>
</dbReference>
<evidence type="ECO:0000256" key="2">
    <source>
        <dbReference type="SAM" id="Phobius"/>
    </source>
</evidence>
<keyword evidence="4" id="KW-1185">Reference proteome</keyword>
<keyword evidence="2" id="KW-1133">Transmembrane helix</keyword>
<accession>A0AAW0F2S9</accession>
<feature type="transmembrane region" description="Helical" evidence="2">
    <location>
        <begin position="191"/>
        <end position="212"/>
    </location>
</feature>
<organism evidence="3 4">
    <name type="scientific">Novymonas esmeraldas</name>
    <dbReference type="NCBI Taxonomy" id="1808958"/>
    <lineage>
        <taxon>Eukaryota</taxon>
        <taxon>Discoba</taxon>
        <taxon>Euglenozoa</taxon>
        <taxon>Kinetoplastea</taxon>
        <taxon>Metakinetoplastina</taxon>
        <taxon>Trypanosomatida</taxon>
        <taxon>Trypanosomatidae</taxon>
        <taxon>Novymonas</taxon>
    </lineage>
</organism>
<feature type="compositionally biased region" description="Low complexity" evidence="1">
    <location>
        <begin position="325"/>
        <end position="341"/>
    </location>
</feature>
<gene>
    <name evidence="3" type="ORF">NESM_000038800</name>
</gene>
<feature type="region of interest" description="Disordered" evidence="1">
    <location>
        <begin position="268"/>
        <end position="388"/>
    </location>
</feature>
<proteinExistence type="predicted"/>
<feature type="compositionally biased region" description="Pro residues" evidence="1">
    <location>
        <begin position="346"/>
        <end position="355"/>
    </location>
</feature>
<feature type="compositionally biased region" description="Polar residues" evidence="1">
    <location>
        <begin position="291"/>
        <end position="308"/>
    </location>
</feature>
<keyword evidence="2" id="KW-0812">Transmembrane</keyword>
<evidence type="ECO:0000313" key="4">
    <source>
        <dbReference type="Proteomes" id="UP001430356"/>
    </source>
</evidence>
<comment type="caution">
    <text evidence="3">The sequence shown here is derived from an EMBL/GenBank/DDBJ whole genome shotgun (WGS) entry which is preliminary data.</text>
</comment>
<feature type="transmembrane region" description="Helical" evidence="2">
    <location>
        <begin position="140"/>
        <end position="164"/>
    </location>
</feature>
<dbReference type="AlphaFoldDB" id="A0AAW0F2S9"/>
<feature type="transmembrane region" description="Helical" evidence="2">
    <location>
        <begin position="111"/>
        <end position="131"/>
    </location>
</feature>
<name>A0AAW0F2S9_9TRYP</name>
<evidence type="ECO:0000256" key="1">
    <source>
        <dbReference type="SAM" id="MobiDB-lite"/>
    </source>
</evidence>
<reference evidence="3 4" key="1">
    <citation type="journal article" date="2021" name="MBio">
        <title>A New Model Trypanosomatid, Novymonas esmeraldas: Genomic Perception of Its 'Candidatus Pandoraea novymonadis' Endosymbiont.</title>
        <authorList>
            <person name="Zakharova A."/>
            <person name="Saura A."/>
            <person name="Butenko A."/>
            <person name="Podesvova L."/>
            <person name="Warmusova S."/>
            <person name="Kostygov A.Y."/>
            <person name="Nenarokova A."/>
            <person name="Lukes J."/>
            <person name="Opperdoes F.R."/>
            <person name="Yurchenko V."/>
        </authorList>
    </citation>
    <scope>NUCLEOTIDE SEQUENCE [LARGE SCALE GENOMIC DNA]</scope>
    <source>
        <strain evidence="3 4">E262AT.01</strain>
    </source>
</reference>
<sequence>MGLALCHSVPRDVVVQLALLLLFVTLVLQAASIGLHGSNDAAGYFTLRGTASSRAQAVVLVAAHPATYLPPGSAVAGGSATASVHLCNPSAETLSYSCARFAEAFHAVNGLTVSSFVACVTTVVVGVFVVARMSHTTLSLLYRLLFAACVPAALQCAAVGVFFARVVPHGRQDAARLGGWPAGELRFHRRAAANLMVSATALVCAAAVMLFARWLSVLCMRRQFESEREHTEGDVQKLTAAHMVNDDWLRQRQILLSHARSVKVEMAVKGSHGGAEALSASTGGQREPYNPRQTDSTQDPRRNSSSAGGDSDEDTLHFHMSIDPASRARSAVVAERASAAEQTGPTTPPPPPPPQVLKRDSPKASGDARAESKHFSDADPSEIRQAGG</sequence>